<feature type="compositionally biased region" description="Basic and acidic residues" evidence="1">
    <location>
        <begin position="277"/>
        <end position="287"/>
    </location>
</feature>
<accession>A0A1B9GMN3</accession>
<gene>
    <name evidence="2" type="ORF">I316_06044</name>
</gene>
<feature type="compositionally biased region" description="Low complexity" evidence="1">
    <location>
        <begin position="154"/>
        <end position="170"/>
    </location>
</feature>
<sequence length="1090" mass="114833">MSASGVSPSPVSSMKALKEARYLQSRNNQGIAEEEDLLVPSPELATRSTSTPSQQVTPRQPEVDGSDDNVKKLQALNINYPSSRTKSNNNNNSPSDPSNIGIEKGGVSPGGWSESSRYSTNDSVPPSAGGLSSRQSPAISRHNPQSRPYLEPNSQYSGSESSGSAYSPAEYKLQVGSFDFENPNPDSAIKRGTTDPLSQPLKSFGEHGGDGSTSSQSADQLVWDVRSSMNSTSTFKQDRPESRGEKERDEEFHRTPMAPVNDNRPEIRPPTLAFHDQQQRGQHDPRYSRSSPTGSGSGGHLTPKRSPVSRSNASSSSHYTPTTPAQLGLGFDGINAGSGSVSPARSSSSHRSHTEPAPRSAPADQGDFGDITFTRNTEGSGADDEGEDDDTLKRRGKKKRTTLPATTSTSSGAIVESILSPSKEDLLSPDKYARAITPTRENGERRGSTPNPNRSPEPPPKSRLRTNSSSRDTPEPPAVAENTSSLNRTPQSLPMIINTSSSPLPSPDRPKAQTGSLDKPQPRRPDRSPDRQHSPVFPSSATINDLTDMLGGAIDAIGLIDSRETPPPTVSEPSKKPRPSMTLALAPAAEVTDRGPMTPTSLPTRGASLPGPSISSASLATNATLSHPIPQDQGQSHVYARRSTQPELKHKASSLFSFGSGSGQQQQSPTMAISVRPWPAAMLYGNIKGMKHAGDRAKGYARAINELARSESGLREWCIAVSTQSHRPTVASINNNNNKMSIVSSLGVRSNSVPSAIPLPYQLSPYDPTPHQRNVSAGSEFPMRADSYAAREISQRVLDPADQPTALPSNLPYPQLQNQAQHLGHGGISGGPGMGGGLKPSQSMQSVASFSSSKKGFFSAIGRKGTSKKESLSLGPPGAYMGGGAGGSTAKKDVRGLPISGPRSASPQKDATTPTTASSAGGGMSGGASHALPRAHGSISAPMGPRGPRMGSFTPPPQGSGSLDRGSMEITTTPGRASLDMGLSRMTPPHRGSLDAHRTPRGNGSISGSVPMPLRGVNHSDSNSNSATTLGRGAGGAALIPWDDEVRSMADILPHVEKSTLRVYLGRYGGDQMQAIGGYLEDEKNGTVLR</sequence>
<dbReference type="OrthoDB" id="2413468at2759"/>
<feature type="region of interest" description="Disordered" evidence="1">
    <location>
        <begin position="27"/>
        <end position="617"/>
    </location>
</feature>
<feature type="compositionally biased region" description="Polar residues" evidence="1">
    <location>
        <begin position="46"/>
        <end position="58"/>
    </location>
</feature>
<feature type="compositionally biased region" description="Polar residues" evidence="1">
    <location>
        <begin position="113"/>
        <end position="146"/>
    </location>
</feature>
<evidence type="ECO:0000256" key="1">
    <source>
        <dbReference type="SAM" id="MobiDB-lite"/>
    </source>
</evidence>
<feature type="compositionally biased region" description="Low complexity" evidence="1">
    <location>
        <begin position="81"/>
        <end position="99"/>
    </location>
</feature>
<feature type="region of interest" description="Disordered" evidence="1">
    <location>
        <begin position="821"/>
        <end position="847"/>
    </location>
</feature>
<feature type="compositionally biased region" description="Polar residues" evidence="1">
    <location>
        <begin position="481"/>
        <end position="503"/>
    </location>
</feature>
<name>A0A1B9GMN3_9TREE</name>
<feature type="compositionally biased region" description="Acidic residues" evidence="1">
    <location>
        <begin position="381"/>
        <end position="390"/>
    </location>
</feature>
<reference evidence="2 3" key="1">
    <citation type="submission" date="2013-07" db="EMBL/GenBank/DDBJ databases">
        <title>The Genome Sequence of Cryptococcus heveanensis BCC8398.</title>
        <authorList>
            <consortium name="The Broad Institute Genome Sequencing Platform"/>
            <person name="Cuomo C."/>
            <person name="Litvintseva A."/>
            <person name="Chen Y."/>
            <person name="Heitman J."/>
            <person name="Sun S."/>
            <person name="Springer D."/>
            <person name="Dromer F."/>
            <person name="Young S.K."/>
            <person name="Zeng Q."/>
            <person name="Gargeya S."/>
            <person name="Fitzgerald M."/>
            <person name="Abouelleil A."/>
            <person name="Alvarado L."/>
            <person name="Berlin A.M."/>
            <person name="Chapman S.B."/>
            <person name="Dewar J."/>
            <person name="Goldberg J."/>
            <person name="Griggs A."/>
            <person name="Gujja S."/>
            <person name="Hansen M."/>
            <person name="Howarth C."/>
            <person name="Imamovic A."/>
            <person name="Larimer J."/>
            <person name="McCowan C."/>
            <person name="Murphy C."/>
            <person name="Pearson M."/>
            <person name="Priest M."/>
            <person name="Roberts A."/>
            <person name="Saif S."/>
            <person name="Shea T."/>
            <person name="Sykes S."/>
            <person name="Wortman J."/>
            <person name="Nusbaum C."/>
            <person name="Birren B."/>
        </authorList>
    </citation>
    <scope>NUCLEOTIDE SEQUENCE [LARGE SCALE GENOMIC DNA]</scope>
    <source>
        <strain evidence="2 3">BCC8398</strain>
    </source>
</reference>
<feature type="compositionally biased region" description="Basic and acidic residues" evidence="1">
    <location>
        <begin position="236"/>
        <end position="254"/>
    </location>
</feature>
<reference evidence="3" key="2">
    <citation type="submission" date="2013-12" db="EMBL/GenBank/DDBJ databases">
        <title>Evolution of pathogenesis and genome organization in the Tremellales.</title>
        <authorList>
            <person name="Cuomo C."/>
            <person name="Litvintseva A."/>
            <person name="Heitman J."/>
            <person name="Chen Y."/>
            <person name="Sun S."/>
            <person name="Springer D."/>
            <person name="Dromer F."/>
            <person name="Young S."/>
            <person name="Zeng Q."/>
            <person name="Chapman S."/>
            <person name="Gujja S."/>
            <person name="Saif S."/>
            <person name="Birren B."/>
        </authorList>
    </citation>
    <scope>NUCLEOTIDE SEQUENCE [LARGE SCALE GENOMIC DNA]</scope>
    <source>
        <strain evidence="3">BCC8398</strain>
    </source>
</reference>
<feature type="compositionally biased region" description="Low complexity" evidence="1">
    <location>
        <begin position="337"/>
        <end position="349"/>
    </location>
</feature>
<protein>
    <submittedName>
        <fullName evidence="2">Uncharacterized protein</fullName>
    </submittedName>
</protein>
<feature type="compositionally biased region" description="Basic and acidic residues" evidence="1">
    <location>
        <begin position="422"/>
        <end position="433"/>
    </location>
</feature>
<feature type="compositionally biased region" description="Basic and acidic residues" evidence="1">
    <location>
        <begin position="520"/>
        <end position="533"/>
    </location>
</feature>
<keyword evidence="3" id="KW-1185">Reference proteome</keyword>
<evidence type="ECO:0000313" key="2">
    <source>
        <dbReference type="EMBL" id="OCF32374.1"/>
    </source>
</evidence>
<feature type="compositionally biased region" description="Low complexity" evidence="1">
    <location>
        <begin position="306"/>
        <end position="317"/>
    </location>
</feature>
<evidence type="ECO:0000313" key="3">
    <source>
        <dbReference type="Proteomes" id="UP000092666"/>
    </source>
</evidence>
<feature type="region of interest" description="Disordered" evidence="1">
    <location>
        <begin position="861"/>
        <end position="1012"/>
    </location>
</feature>
<dbReference type="Proteomes" id="UP000092666">
    <property type="component" value="Unassembled WGS sequence"/>
</dbReference>
<dbReference type="AlphaFoldDB" id="A0A1B9GMN3"/>
<feature type="compositionally biased region" description="Gly residues" evidence="1">
    <location>
        <begin position="824"/>
        <end position="838"/>
    </location>
</feature>
<dbReference type="EMBL" id="KI669509">
    <property type="protein sequence ID" value="OCF32374.1"/>
    <property type="molecule type" value="Genomic_DNA"/>
</dbReference>
<dbReference type="STRING" id="1296120.A0A1B9GMN3"/>
<organism evidence="2 3">
    <name type="scientific">Kwoniella heveanensis BCC8398</name>
    <dbReference type="NCBI Taxonomy" id="1296120"/>
    <lineage>
        <taxon>Eukaryota</taxon>
        <taxon>Fungi</taxon>
        <taxon>Dikarya</taxon>
        <taxon>Basidiomycota</taxon>
        <taxon>Agaricomycotina</taxon>
        <taxon>Tremellomycetes</taxon>
        <taxon>Tremellales</taxon>
        <taxon>Cryptococcaceae</taxon>
        <taxon>Kwoniella</taxon>
    </lineage>
</organism>
<proteinExistence type="predicted"/>